<evidence type="ECO:0000256" key="1">
    <source>
        <dbReference type="ARBA" id="ARBA00004418"/>
    </source>
</evidence>
<dbReference type="EMBL" id="CP017315">
    <property type="protein sequence ID" value="AQS41155.1"/>
    <property type="molecule type" value="Genomic_DNA"/>
</dbReference>
<evidence type="ECO:0000313" key="7">
    <source>
        <dbReference type="Proteomes" id="UP000188912"/>
    </source>
</evidence>
<reference evidence="6 7" key="2">
    <citation type="journal article" date="2016" name="Sci. Rep.">
        <title>The genome of Rhizobiales bacteria in predatory ants reveals urease gene functions but no genes for nitrogen fixation.</title>
        <authorList>
            <person name="Neuvonen M.M."/>
            <person name="Tamarit D."/>
            <person name="Naslund K."/>
            <person name="Liebig J."/>
            <person name="Feldhaar H."/>
            <person name="Moran N.A."/>
            <person name="Guy L."/>
            <person name="Andersson S.G."/>
        </authorList>
    </citation>
    <scope>NUCLEOTIDE SEQUENCE [LARGE SCALE GENOMIC DNA]</scope>
    <source>
        <strain evidence="6 7">Hsal</strain>
    </source>
</reference>
<dbReference type="GO" id="GO:0042938">
    <property type="term" value="P:dipeptide transport"/>
    <property type="evidence" value="ECO:0007669"/>
    <property type="project" value="TreeGrafter"/>
</dbReference>
<dbReference type="InterPro" id="IPR000914">
    <property type="entry name" value="SBP_5_dom"/>
</dbReference>
<dbReference type="Gene3D" id="3.40.190.10">
    <property type="entry name" value="Periplasmic binding protein-like II"/>
    <property type="match status" value="1"/>
</dbReference>
<dbReference type="PIRSF" id="PIRSF002741">
    <property type="entry name" value="MppA"/>
    <property type="match status" value="1"/>
</dbReference>
<dbReference type="GO" id="GO:0043190">
    <property type="term" value="C:ATP-binding cassette (ABC) transporter complex"/>
    <property type="evidence" value="ECO:0007669"/>
    <property type="project" value="InterPro"/>
</dbReference>
<dbReference type="CDD" id="cd08493">
    <property type="entry name" value="PBP2_DppA_like"/>
    <property type="match status" value="1"/>
</dbReference>
<keyword evidence="7" id="KW-1185">Reference proteome</keyword>
<evidence type="ECO:0000313" key="6">
    <source>
        <dbReference type="EMBL" id="AQS41155.1"/>
    </source>
</evidence>
<dbReference type="STRING" id="1902579.BHV28_04430"/>
<protein>
    <submittedName>
        <fullName evidence="6">Extracellular solute-binding protein</fullName>
    </submittedName>
</protein>
<dbReference type="PANTHER" id="PTHR30290">
    <property type="entry name" value="PERIPLASMIC BINDING COMPONENT OF ABC TRANSPORTER"/>
    <property type="match status" value="1"/>
</dbReference>
<dbReference type="PROSITE" id="PS01040">
    <property type="entry name" value="SBP_BACTERIAL_5"/>
    <property type="match status" value="1"/>
</dbReference>
<feature type="chain" id="PRO_5012707919" evidence="4">
    <location>
        <begin position="35"/>
        <end position="540"/>
    </location>
</feature>
<comment type="subcellular location">
    <subcellularLocation>
        <location evidence="1">Periplasm</location>
    </subcellularLocation>
</comment>
<comment type="similarity">
    <text evidence="2">Belongs to the bacterial solute-binding protein 5 family.</text>
</comment>
<sequence>MRRALGGVETMLKKVRSLGLACLCIPLISTAAMAAKTLVYCSEASPDGFDAARNFSGPTFDASAWNISDKLVNVDIGTTNTIPGLATGWDISKDGKEYTFHLRRGVKFHTTAYFKPSRDFNADDVLFTFERQSNKDHPLYGDGMWPQYSAYGFDKLLQRLEKLDDYTVRFVLSEPNAVFIPSLSLTFTAIQSKEYADQLAAQNNPDGLMQKPIGTGAFQFVGYQRDMAIRYRANPDYWGGKQKIDNLVFSITPDPSVRYQKLLRGECDVIAYPNPADVERMRSNPSVTLLQKDSLNIAYAAYNTTRPPFDDPRVRHAINMAINKRAIIDAVFLGAAIPARSAMPPSVPGYRTDLAYDDYNPEKAKKLLAEAGVTNLAMKIWAMPVSRPYMPNARRTAELMQADLAAIGVHAEIISYEWGTYVQRSLEKDRDGFVLLGWTPSIADPDSYLGTLLGCDAVGAANHAHWCDSAFDQLITQARPSQNPEARKALYNKAQEIFTREAPWLPISHQIIDQPVRKRVKNYRIDPFGSHSFLDVDVED</sequence>
<dbReference type="FunFam" id="3.40.190.10:FF:000036">
    <property type="entry name" value="Dipeptide ABC transporter, substrate-binding protein"/>
    <property type="match status" value="1"/>
</dbReference>
<evidence type="ECO:0000256" key="2">
    <source>
        <dbReference type="ARBA" id="ARBA00005695"/>
    </source>
</evidence>
<dbReference type="SUPFAM" id="SSF53850">
    <property type="entry name" value="Periplasmic binding protein-like II"/>
    <property type="match status" value="1"/>
</dbReference>
<dbReference type="InterPro" id="IPR023765">
    <property type="entry name" value="SBP_5_CS"/>
</dbReference>
<dbReference type="InterPro" id="IPR039424">
    <property type="entry name" value="SBP_5"/>
</dbReference>
<dbReference type="Pfam" id="PF00496">
    <property type="entry name" value="SBP_bac_5"/>
    <property type="match status" value="1"/>
</dbReference>
<accession>A0A1U9JTG9</accession>
<dbReference type="Gene3D" id="3.90.76.10">
    <property type="entry name" value="Dipeptide-binding Protein, Domain 1"/>
    <property type="match status" value="1"/>
</dbReference>
<evidence type="ECO:0000256" key="3">
    <source>
        <dbReference type="ARBA" id="ARBA00022729"/>
    </source>
</evidence>
<dbReference type="AlphaFoldDB" id="A0A1U9JTG9"/>
<dbReference type="PANTHER" id="PTHR30290:SF38">
    <property type="entry name" value="D,D-DIPEPTIDE-BINDING PERIPLASMIC PROTEIN DDPA-RELATED"/>
    <property type="match status" value="1"/>
</dbReference>
<dbReference type="Gene3D" id="3.10.105.10">
    <property type="entry name" value="Dipeptide-binding Protein, Domain 3"/>
    <property type="match status" value="1"/>
</dbReference>
<dbReference type="GO" id="GO:1904680">
    <property type="term" value="F:peptide transmembrane transporter activity"/>
    <property type="evidence" value="ECO:0007669"/>
    <property type="project" value="TreeGrafter"/>
</dbReference>
<keyword evidence="3 4" id="KW-0732">Signal</keyword>
<feature type="signal peptide" evidence="4">
    <location>
        <begin position="1"/>
        <end position="34"/>
    </location>
</feature>
<evidence type="ECO:0000259" key="5">
    <source>
        <dbReference type="Pfam" id="PF00496"/>
    </source>
</evidence>
<organism evidence="6 7">
    <name type="scientific">Candidatus Tokpelaia hoelldobleri</name>
    <dbReference type="NCBI Taxonomy" id="1902579"/>
    <lineage>
        <taxon>Bacteria</taxon>
        <taxon>Pseudomonadati</taxon>
        <taxon>Pseudomonadota</taxon>
        <taxon>Alphaproteobacteria</taxon>
        <taxon>Hyphomicrobiales</taxon>
        <taxon>Candidatus Tokpelaia</taxon>
    </lineage>
</organism>
<proteinExistence type="inferred from homology"/>
<gene>
    <name evidence="6" type="ORF">BHV28_04430</name>
</gene>
<dbReference type="GO" id="GO:0030288">
    <property type="term" value="C:outer membrane-bounded periplasmic space"/>
    <property type="evidence" value="ECO:0007669"/>
    <property type="project" value="TreeGrafter"/>
</dbReference>
<dbReference type="Proteomes" id="UP000188912">
    <property type="component" value="Chromosome"/>
</dbReference>
<feature type="domain" description="Solute-binding protein family 5" evidence="5">
    <location>
        <begin position="82"/>
        <end position="457"/>
    </location>
</feature>
<reference evidence="6 7" key="1">
    <citation type="journal article" date="2010" name="Science">
        <title>Genomic comparison of the ants Camponotus floridanus and Harpegnathos saltator.</title>
        <authorList>
            <person name="Bonasio R."/>
            <person name="Zhang G."/>
            <person name="Ye C."/>
            <person name="Mutti N.S."/>
            <person name="Fang X."/>
            <person name="Qin N."/>
            <person name="Donahue G."/>
            <person name="Yang P."/>
            <person name="Li Q."/>
            <person name="Li C."/>
            <person name="Zhang P."/>
            <person name="Huang Z."/>
            <person name="Berger S.L."/>
            <person name="Reinberg D."/>
            <person name="Wang J."/>
            <person name="Liebig J."/>
        </authorList>
    </citation>
    <scope>NUCLEOTIDE SEQUENCE [LARGE SCALE GENOMIC DNA]</scope>
    <source>
        <strain evidence="6 7">Hsal</strain>
    </source>
</reference>
<evidence type="ECO:0000256" key="4">
    <source>
        <dbReference type="SAM" id="SignalP"/>
    </source>
</evidence>
<name>A0A1U9JTG9_9HYPH</name>
<dbReference type="KEGG" id="thd:BHV28_04430"/>
<dbReference type="InterPro" id="IPR030678">
    <property type="entry name" value="Peptide/Ni-bd"/>
</dbReference>